<evidence type="ECO:0000313" key="2">
    <source>
        <dbReference type="EMBL" id="PXF42823.1"/>
    </source>
</evidence>
<evidence type="ECO:0000313" key="3">
    <source>
        <dbReference type="Proteomes" id="UP000247409"/>
    </source>
</evidence>
<proteinExistence type="predicted"/>
<evidence type="ECO:0000256" key="1">
    <source>
        <dbReference type="SAM" id="MobiDB-lite"/>
    </source>
</evidence>
<sequence>MKDRSSSPFEFYEYSSMVFTSFVISRATSDVANQTFLAVWDSREFLEPDKRDREGLRELLWLKYKCKFCKNQVPNPPPPQPKSSRSLYDDIGYEAPYERSRREHPMRREHKLFRDGPAPPGRAKG</sequence>
<keyword evidence="3" id="KW-1185">Reference proteome</keyword>
<name>A0A2V3IL90_9FLOR</name>
<reference evidence="2 3" key="1">
    <citation type="journal article" date="2018" name="Mol. Biol. Evol.">
        <title>Analysis of the draft genome of the red seaweed Gracilariopsis chorda provides insights into genome size evolution in Rhodophyta.</title>
        <authorList>
            <person name="Lee J."/>
            <person name="Yang E.C."/>
            <person name="Graf L."/>
            <person name="Yang J.H."/>
            <person name="Qiu H."/>
            <person name="Zel Zion U."/>
            <person name="Chan C.X."/>
            <person name="Stephens T.G."/>
            <person name="Weber A.P.M."/>
            <person name="Boo G.H."/>
            <person name="Boo S.M."/>
            <person name="Kim K.M."/>
            <person name="Shin Y."/>
            <person name="Jung M."/>
            <person name="Lee S.J."/>
            <person name="Yim H.S."/>
            <person name="Lee J.H."/>
            <person name="Bhattacharya D."/>
            <person name="Yoon H.S."/>
        </authorList>
    </citation>
    <scope>NUCLEOTIDE SEQUENCE [LARGE SCALE GENOMIC DNA]</scope>
    <source>
        <strain evidence="2 3">SKKU-2015</strain>
        <tissue evidence="2">Whole body</tissue>
    </source>
</reference>
<dbReference type="EMBL" id="NBIV01000148">
    <property type="protein sequence ID" value="PXF42823.1"/>
    <property type="molecule type" value="Genomic_DNA"/>
</dbReference>
<dbReference type="Proteomes" id="UP000247409">
    <property type="component" value="Unassembled WGS sequence"/>
</dbReference>
<protein>
    <submittedName>
        <fullName evidence="2">Uncharacterized protein</fullName>
    </submittedName>
</protein>
<feature type="region of interest" description="Disordered" evidence="1">
    <location>
        <begin position="94"/>
        <end position="125"/>
    </location>
</feature>
<organism evidence="2 3">
    <name type="scientific">Gracilariopsis chorda</name>
    <dbReference type="NCBI Taxonomy" id="448386"/>
    <lineage>
        <taxon>Eukaryota</taxon>
        <taxon>Rhodophyta</taxon>
        <taxon>Florideophyceae</taxon>
        <taxon>Rhodymeniophycidae</taxon>
        <taxon>Gracilariales</taxon>
        <taxon>Gracilariaceae</taxon>
        <taxon>Gracilariopsis</taxon>
    </lineage>
</organism>
<comment type="caution">
    <text evidence="2">The sequence shown here is derived from an EMBL/GenBank/DDBJ whole genome shotgun (WGS) entry which is preliminary data.</text>
</comment>
<gene>
    <name evidence="2" type="ORF">BWQ96_07417</name>
</gene>
<accession>A0A2V3IL90</accession>
<dbReference type="AlphaFoldDB" id="A0A2V3IL90"/>